<dbReference type="EMBL" id="BAABWH010000001">
    <property type="protein sequence ID" value="GAA6144619.1"/>
    <property type="molecule type" value="Genomic_DNA"/>
</dbReference>
<accession>A0ABP9ZWX0</accession>
<keyword evidence="3" id="KW-1185">Reference proteome</keyword>
<sequence>METNTIDKPVVKTKEVLMPELNFSDPNVPVVAHEAKPQIAKQADELVVTLLAIEPQDLAAQQKYARAVQTIGEPIQAEIAKQSQMLKAPMTALIKDAEDGGKVANGLLNLQEQVSGINPNRVDFTMGTIRRLLAKIPGFGTPLSRWFAKYQAVDSLINDIIASLKDGRGQLERDNETLRDDQIRMRELTFKLEDYIALAQLLDQKLAVKVTELDSTDERRKFIEEELLFPIKQRVIDLQQQLAVNQQGVLASEVIIRNNRELIIGVNRALNVTVTALNTAATLQIALQHQKKVLEGVEAVTQTTNDLIAGTAEQLKTQGAAIQKQASQATLDIETLKKAFSDVQAALDDISQFRRDALPQMAQSIVEMDGITGQMEQTIQKLEKGTSAADVLILEVADA</sequence>
<evidence type="ECO:0000313" key="3">
    <source>
        <dbReference type="Proteomes" id="UP001481413"/>
    </source>
</evidence>
<dbReference type="RefSeq" id="WP_353293543.1">
    <property type="nucleotide sequence ID" value="NZ_BAABWH010000001.1"/>
</dbReference>
<name>A0ABP9ZWX0_9GAMM</name>
<protein>
    <submittedName>
        <fullName evidence="2">Toxic anion resistance protein</fullName>
    </submittedName>
</protein>
<dbReference type="PANTHER" id="PTHR38432:SF1">
    <property type="entry name" value="TELA-LIKE PROTEIN SAOUHSC_01408"/>
    <property type="match status" value="1"/>
</dbReference>
<gene>
    <name evidence="2" type="ORF">NBRC116585_07360</name>
</gene>
<dbReference type="InterPro" id="IPR008863">
    <property type="entry name" value="Toxic_anion-R_TelA"/>
</dbReference>
<dbReference type="Proteomes" id="UP001481413">
    <property type="component" value="Unassembled WGS sequence"/>
</dbReference>
<comment type="similarity">
    <text evidence="1">Belongs to the TelA family.</text>
</comment>
<dbReference type="PANTHER" id="PTHR38432">
    <property type="entry name" value="TELA-LIKE PROTEIN SAOUHSC_01408"/>
    <property type="match status" value="1"/>
</dbReference>
<evidence type="ECO:0000256" key="1">
    <source>
        <dbReference type="ARBA" id="ARBA00005541"/>
    </source>
</evidence>
<reference evidence="2 3" key="1">
    <citation type="submission" date="2024-04" db="EMBL/GenBank/DDBJ databases">
        <title>Draft genome sequence of Thalassolituus maritimus NBRC 116585.</title>
        <authorList>
            <person name="Miyakawa T."/>
            <person name="Kusuya Y."/>
            <person name="Miura T."/>
        </authorList>
    </citation>
    <scope>NUCLEOTIDE SEQUENCE [LARGE SCALE GENOMIC DNA]</scope>
    <source>
        <strain evidence="2 3">5NW40-0001</strain>
    </source>
</reference>
<proteinExistence type="inferred from homology"/>
<evidence type="ECO:0000313" key="2">
    <source>
        <dbReference type="EMBL" id="GAA6144619.1"/>
    </source>
</evidence>
<comment type="caution">
    <text evidence="2">The sequence shown here is derived from an EMBL/GenBank/DDBJ whole genome shotgun (WGS) entry which is preliminary data.</text>
</comment>
<dbReference type="Pfam" id="PF05816">
    <property type="entry name" value="TelA"/>
    <property type="match status" value="1"/>
</dbReference>
<organism evidence="2 3">
    <name type="scientific">Thalassolituus maritimus</name>
    <dbReference type="NCBI Taxonomy" id="484498"/>
    <lineage>
        <taxon>Bacteria</taxon>
        <taxon>Pseudomonadati</taxon>
        <taxon>Pseudomonadota</taxon>
        <taxon>Gammaproteobacteria</taxon>
        <taxon>Oceanospirillales</taxon>
        <taxon>Oceanospirillaceae</taxon>
        <taxon>Thalassolituus</taxon>
    </lineage>
</organism>